<comment type="caution">
    <text evidence="1">The sequence shown here is derived from an EMBL/GenBank/DDBJ whole genome shotgun (WGS) entry which is preliminary data.</text>
</comment>
<name>A0ACA9N188_9GLOM</name>
<dbReference type="Proteomes" id="UP000789920">
    <property type="component" value="Unassembled WGS sequence"/>
</dbReference>
<proteinExistence type="predicted"/>
<gene>
    <name evidence="1" type="ORF">RPERSI_LOCUS6762</name>
</gene>
<feature type="non-terminal residue" evidence="1">
    <location>
        <position position="1"/>
    </location>
</feature>
<evidence type="ECO:0000313" key="1">
    <source>
        <dbReference type="EMBL" id="CAG8622284.1"/>
    </source>
</evidence>
<evidence type="ECO:0000313" key="2">
    <source>
        <dbReference type="Proteomes" id="UP000789920"/>
    </source>
</evidence>
<keyword evidence="2" id="KW-1185">Reference proteome</keyword>
<dbReference type="EMBL" id="CAJVQC010010945">
    <property type="protein sequence ID" value="CAG8622284.1"/>
    <property type="molecule type" value="Genomic_DNA"/>
</dbReference>
<sequence>NIKQDPKLKTVGYVLFMDHESSYGVDFNWSQSKLKENSCIF</sequence>
<protein>
    <submittedName>
        <fullName evidence="1">2042_t:CDS:1</fullName>
    </submittedName>
</protein>
<accession>A0ACA9N188</accession>
<organism evidence="1 2">
    <name type="scientific">Racocetra persica</name>
    <dbReference type="NCBI Taxonomy" id="160502"/>
    <lineage>
        <taxon>Eukaryota</taxon>
        <taxon>Fungi</taxon>
        <taxon>Fungi incertae sedis</taxon>
        <taxon>Mucoromycota</taxon>
        <taxon>Glomeromycotina</taxon>
        <taxon>Glomeromycetes</taxon>
        <taxon>Diversisporales</taxon>
        <taxon>Gigasporaceae</taxon>
        <taxon>Racocetra</taxon>
    </lineage>
</organism>
<reference evidence="1" key="1">
    <citation type="submission" date="2021-06" db="EMBL/GenBank/DDBJ databases">
        <authorList>
            <person name="Kallberg Y."/>
            <person name="Tangrot J."/>
            <person name="Rosling A."/>
        </authorList>
    </citation>
    <scope>NUCLEOTIDE SEQUENCE</scope>
    <source>
        <strain evidence="1">MA461A</strain>
    </source>
</reference>